<dbReference type="OrthoDB" id="53254at2"/>
<dbReference type="SUPFAM" id="SSF50998">
    <property type="entry name" value="Quinoprotein alcohol dehydrogenase-like"/>
    <property type="match status" value="1"/>
</dbReference>
<reference evidence="1 2" key="1">
    <citation type="submission" date="2019-08" db="EMBL/GenBank/DDBJ databases">
        <title>Bradymonadales sp. TMQ4.</title>
        <authorList>
            <person name="Liang Q."/>
        </authorList>
    </citation>
    <scope>NUCLEOTIDE SEQUENCE [LARGE SCALE GENOMIC DNA]</scope>
    <source>
        <strain evidence="1 2">TMQ4</strain>
    </source>
</reference>
<protein>
    <submittedName>
        <fullName evidence="1">Uncharacterized protein</fullName>
    </submittedName>
</protein>
<evidence type="ECO:0000313" key="2">
    <source>
        <dbReference type="Proteomes" id="UP000321412"/>
    </source>
</evidence>
<dbReference type="AlphaFoldDB" id="A0A5C6XIB3"/>
<comment type="caution">
    <text evidence="1">The sequence shown here is derived from an EMBL/GenBank/DDBJ whole genome shotgun (WGS) entry which is preliminary data.</text>
</comment>
<dbReference type="RefSeq" id="WP_146981157.1">
    <property type="nucleotide sequence ID" value="NZ_VOSM01000004.1"/>
</dbReference>
<dbReference type="InterPro" id="IPR011047">
    <property type="entry name" value="Quinoprotein_ADH-like_sf"/>
</dbReference>
<dbReference type="PANTHER" id="PTHR42754">
    <property type="entry name" value="ENDOGLUCANASE"/>
    <property type="match status" value="1"/>
</dbReference>
<organism evidence="1 2">
    <name type="scientific">Lujinxingia vulgaris</name>
    <dbReference type="NCBI Taxonomy" id="2600176"/>
    <lineage>
        <taxon>Bacteria</taxon>
        <taxon>Deltaproteobacteria</taxon>
        <taxon>Bradymonadales</taxon>
        <taxon>Lujinxingiaceae</taxon>
        <taxon>Lujinxingia</taxon>
    </lineage>
</organism>
<gene>
    <name evidence="1" type="ORF">FRC98_09735</name>
</gene>
<dbReference type="PANTHER" id="PTHR42754:SF1">
    <property type="entry name" value="LIPOPROTEIN"/>
    <property type="match status" value="1"/>
</dbReference>
<keyword evidence="2" id="KW-1185">Reference proteome</keyword>
<sequence length="389" mass="42141">MLWQKALGSARVDELTHLIPTDDGEFLAAGATQIDGDLAPWLVRFDADGNVLWQASYDLENADEDNFQDVHAGGLTLTSDGNIAMTLATARSPQGDSSTTWSALALLVVSPDGDVVRALQYDISANLGEDIVGDEELTLIATDIYVPLFGDGPNEDRPSVMHLNAQGQPLWILPHIGSNAEAILNQAHQDEEGSIYVAGWYFDQETDGIDPWAIKFDPAGTIIWQRRFAAPHAEQFEAIEIAPNGDLLLITNAFEQLEDDAYTNSSHILRLNPTSGQLLDTQSFSRGENNDLTFYGGLILDNTLTLLGETALAGANLEASLLRAEDLNDFKTCVRTDAAVFTPTNTSVENPVIFDTPEDFVTPLTATRVALDDYQEVATGTASEAICPL</sequence>
<evidence type="ECO:0000313" key="1">
    <source>
        <dbReference type="EMBL" id="TXD37012.1"/>
    </source>
</evidence>
<dbReference type="EMBL" id="VOSM01000004">
    <property type="protein sequence ID" value="TXD37012.1"/>
    <property type="molecule type" value="Genomic_DNA"/>
</dbReference>
<proteinExistence type="predicted"/>
<accession>A0A5C6XIB3</accession>
<name>A0A5C6XIB3_9DELT</name>
<dbReference type="Proteomes" id="UP000321412">
    <property type="component" value="Unassembled WGS sequence"/>
</dbReference>